<dbReference type="PROSITE" id="PS50222">
    <property type="entry name" value="EF_HAND_2"/>
    <property type="match status" value="1"/>
</dbReference>
<protein>
    <recommendedName>
        <fullName evidence="3">EF-hand domain-containing protein</fullName>
    </recommendedName>
</protein>
<organism evidence="4 5">
    <name type="scientific">Saprolegnia parasitica (strain CBS 223.65)</name>
    <dbReference type="NCBI Taxonomy" id="695850"/>
    <lineage>
        <taxon>Eukaryota</taxon>
        <taxon>Sar</taxon>
        <taxon>Stramenopiles</taxon>
        <taxon>Oomycota</taxon>
        <taxon>Saprolegniomycetes</taxon>
        <taxon>Saprolegniales</taxon>
        <taxon>Saprolegniaceae</taxon>
        <taxon>Saprolegnia</taxon>
    </lineage>
</organism>
<dbReference type="Gene3D" id="1.10.238.10">
    <property type="entry name" value="EF-hand"/>
    <property type="match status" value="1"/>
</dbReference>
<dbReference type="InterPro" id="IPR011992">
    <property type="entry name" value="EF-hand-dom_pair"/>
</dbReference>
<dbReference type="InterPro" id="IPR018247">
    <property type="entry name" value="EF_Hand_1_Ca_BS"/>
</dbReference>
<dbReference type="SMART" id="SM00054">
    <property type="entry name" value="EFh"/>
    <property type="match status" value="1"/>
</dbReference>
<keyword evidence="5" id="KW-1185">Reference proteome</keyword>
<dbReference type="GO" id="GO:0005509">
    <property type="term" value="F:calcium ion binding"/>
    <property type="evidence" value="ECO:0007669"/>
    <property type="project" value="InterPro"/>
</dbReference>
<dbReference type="OMA" id="FKAFITH"/>
<dbReference type="Proteomes" id="UP000030745">
    <property type="component" value="Unassembled WGS sequence"/>
</dbReference>
<evidence type="ECO:0000259" key="3">
    <source>
        <dbReference type="PROSITE" id="PS50222"/>
    </source>
</evidence>
<evidence type="ECO:0000256" key="2">
    <source>
        <dbReference type="SAM" id="MobiDB-lite"/>
    </source>
</evidence>
<accession>A0A067CZD7</accession>
<dbReference type="VEuPathDB" id="FungiDB:SPRG_03369"/>
<evidence type="ECO:0000256" key="1">
    <source>
        <dbReference type="ARBA" id="ARBA00022837"/>
    </source>
</evidence>
<dbReference type="OrthoDB" id="74454at2759"/>
<gene>
    <name evidence="4" type="ORF">SPRG_03369</name>
</gene>
<name>A0A067CZD7_SAPPC</name>
<evidence type="ECO:0000313" key="4">
    <source>
        <dbReference type="EMBL" id="KDO32152.1"/>
    </source>
</evidence>
<feature type="region of interest" description="Disordered" evidence="2">
    <location>
        <begin position="748"/>
        <end position="780"/>
    </location>
</feature>
<dbReference type="EMBL" id="KK583196">
    <property type="protein sequence ID" value="KDO32152.1"/>
    <property type="molecule type" value="Genomic_DNA"/>
</dbReference>
<feature type="compositionally biased region" description="Polar residues" evidence="2">
    <location>
        <begin position="270"/>
        <end position="282"/>
    </location>
</feature>
<evidence type="ECO:0000313" key="5">
    <source>
        <dbReference type="Proteomes" id="UP000030745"/>
    </source>
</evidence>
<dbReference type="AlphaFoldDB" id="A0A067CZD7"/>
<dbReference type="GeneID" id="24125882"/>
<dbReference type="RefSeq" id="XP_012197336.1">
    <property type="nucleotide sequence ID" value="XM_012341946.1"/>
</dbReference>
<dbReference type="KEGG" id="spar:SPRG_03369"/>
<dbReference type="InterPro" id="IPR002048">
    <property type="entry name" value="EF_hand_dom"/>
</dbReference>
<dbReference type="SUPFAM" id="SSF47473">
    <property type="entry name" value="EF-hand"/>
    <property type="match status" value="1"/>
</dbReference>
<feature type="region of interest" description="Disordered" evidence="2">
    <location>
        <begin position="269"/>
        <end position="302"/>
    </location>
</feature>
<sequence>MKRALVGLDRIGPTSPQTKCVSFVDPLEDATKRDLRKSHLLHPLPSVASPKKPTPTRCQRCFSSNVVYVPSCAYCEKLQLLSNANTLAKRFAFNLLEREPTIPPQQLLDSVFGYLYELQDPVTANRDVLAIRSDVVALEANNGSGVSKDEAAHMIRSAEAAPSALAATRDAILELKQARASIVTSKVVLSQPTKVSLVQYLLDTFAQPSGAGADWTREQRWDHQDMCVEMLKLLSTDDVDDVLRTYNAWKHVNEVNQKQRAMERAWKQRLFQTTEKPRNVQTPGDDDEDDDCETTRQNVDRPLTLRQKKANRVSVSEEHRRTLIAQHHSGQRGRLPIKTASATASSAPLAALKELPPSSPTKESDAESNLQQLFLTAERYRSASSNGMFHIDHLGLLEQAGLSMHELATVAKFDRRTQMVYLLADENDRATLLHLSSLGRVNRVAEWLERNVDNETLLIAATSAKGQLLSTEERRLILAMDDIDLRYHLSFWKQLQQTRAHKKAPATSVHFLHLNLPHHERDSFFRVPRYWQKLIKARDPSVQPMPIAVIRPFVLQLYIRCAQETVDEYDLAEFVVEHMTLSFGAATHVRLQGFITALEQYHTKDSWLYTFLPFLPHYRAIARGLLSIADYIVPKELFHPLLATKAKMALQAIARDAHVRDEHWLATFTEMRTVCPRTKGVVSNHLHVVGLSVFMDLVLGIWEANRESMTKEMRALFEQFDTDHSKSLSYAEFKAFITHCSATLEAKTRPHSPLRGASLSSLLEPKNTPERRHATSSPKDEKDIIKLYAKCLMQSDKDEVNVESFVLGGLDNPLILTLLGFPVPPTHTSAAGVMALQLVTRAVRAYIHRKRSRAAAMAKARIS</sequence>
<keyword evidence="1" id="KW-0106">Calcium</keyword>
<feature type="domain" description="EF-hand" evidence="3">
    <location>
        <begin position="708"/>
        <end position="743"/>
    </location>
</feature>
<dbReference type="STRING" id="695850.A0A067CZD7"/>
<reference evidence="4 5" key="1">
    <citation type="journal article" date="2013" name="PLoS Genet.">
        <title>Distinctive expansion of potential virulence genes in the genome of the oomycete fish pathogen Saprolegnia parasitica.</title>
        <authorList>
            <person name="Jiang R.H."/>
            <person name="de Bruijn I."/>
            <person name="Haas B.J."/>
            <person name="Belmonte R."/>
            <person name="Lobach L."/>
            <person name="Christie J."/>
            <person name="van den Ackerveken G."/>
            <person name="Bottin A."/>
            <person name="Bulone V."/>
            <person name="Diaz-Moreno S.M."/>
            <person name="Dumas B."/>
            <person name="Fan L."/>
            <person name="Gaulin E."/>
            <person name="Govers F."/>
            <person name="Grenville-Briggs L.J."/>
            <person name="Horner N.R."/>
            <person name="Levin J.Z."/>
            <person name="Mammella M."/>
            <person name="Meijer H.J."/>
            <person name="Morris P."/>
            <person name="Nusbaum C."/>
            <person name="Oome S."/>
            <person name="Phillips A.J."/>
            <person name="van Rooyen D."/>
            <person name="Rzeszutek E."/>
            <person name="Saraiva M."/>
            <person name="Secombes C.J."/>
            <person name="Seidl M.F."/>
            <person name="Snel B."/>
            <person name="Stassen J.H."/>
            <person name="Sykes S."/>
            <person name="Tripathy S."/>
            <person name="van den Berg H."/>
            <person name="Vega-Arreguin J.C."/>
            <person name="Wawra S."/>
            <person name="Young S.K."/>
            <person name="Zeng Q."/>
            <person name="Dieguez-Uribeondo J."/>
            <person name="Russ C."/>
            <person name="Tyler B.M."/>
            <person name="van West P."/>
        </authorList>
    </citation>
    <scope>NUCLEOTIDE SEQUENCE [LARGE SCALE GENOMIC DNA]</scope>
    <source>
        <strain evidence="4 5">CBS 223.65</strain>
    </source>
</reference>
<dbReference type="PROSITE" id="PS00018">
    <property type="entry name" value="EF_HAND_1"/>
    <property type="match status" value="1"/>
</dbReference>
<proteinExistence type="predicted"/>
<feature type="compositionally biased region" description="Basic and acidic residues" evidence="2">
    <location>
        <begin position="767"/>
        <end position="780"/>
    </location>
</feature>